<reference evidence="6 7" key="1">
    <citation type="submission" date="2019-06" db="EMBL/GenBank/DDBJ databases">
        <title>Sequencing the genomes of 1000 actinobacteria strains.</title>
        <authorList>
            <person name="Klenk H.-P."/>
        </authorList>
    </citation>
    <scope>NUCLEOTIDE SEQUENCE [LARGE SCALE GENOMIC DNA]</scope>
    <source>
        <strain evidence="6 7">DSM 46837</strain>
    </source>
</reference>
<gene>
    <name evidence="6" type="ORF">FHU33_1433</name>
</gene>
<dbReference type="GO" id="GO:0004813">
    <property type="term" value="F:alanine-tRNA ligase activity"/>
    <property type="evidence" value="ECO:0007669"/>
    <property type="project" value="InterPro"/>
</dbReference>
<dbReference type="GO" id="GO:0005524">
    <property type="term" value="F:ATP binding"/>
    <property type="evidence" value="ECO:0007669"/>
    <property type="project" value="InterPro"/>
</dbReference>
<keyword evidence="7" id="KW-1185">Reference proteome</keyword>
<organism evidence="6 7">
    <name type="scientific">Blastococcus colisei</name>
    <dbReference type="NCBI Taxonomy" id="1564162"/>
    <lineage>
        <taxon>Bacteria</taxon>
        <taxon>Bacillati</taxon>
        <taxon>Actinomycetota</taxon>
        <taxon>Actinomycetes</taxon>
        <taxon>Geodermatophilales</taxon>
        <taxon>Geodermatophilaceae</taxon>
        <taxon>Blastococcus</taxon>
    </lineage>
</organism>
<dbReference type="SUPFAM" id="SSF55186">
    <property type="entry name" value="ThrRS/AlaRS common domain"/>
    <property type="match status" value="1"/>
</dbReference>
<evidence type="ECO:0000313" key="7">
    <source>
        <dbReference type="Proteomes" id="UP000319865"/>
    </source>
</evidence>
<sequence length="247" mass="26973">MVTTETHHHGHTHRLDLADSTVREWDATVLAADPEQGIVLDRSAFYPGGGGQPPDEGVLLWGGVRTRIAGTRTGDELYLIPVEGDPVPPVGTAVRGALDDERRTQLMRTHSGLHVLTGVVFRDFGALVTGGNMEPLTARMDFDLPEVPPDFKDRIAESVNAEIAADRPIEVRTLPREEAFAIPDIIRTATNLLPPDIEEVRIVDIVGLDTQADGGTHVASTSMVGRVEVVKMENKGRGFRRLRIRIV</sequence>
<dbReference type="PANTHER" id="PTHR43462:SF1">
    <property type="entry name" value="ALANYL-TRNA EDITING PROTEIN AARSD1"/>
    <property type="match status" value="1"/>
</dbReference>
<name>A0A543PD86_9ACTN</name>
<dbReference type="InterPro" id="IPR018165">
    <property type="entry name" value="Ala-tRNA-synth_IIc_core"/>
</dbReference>
<proteinExistence type="predicted"/>
<comment type="cofactor">
    <cofactor evidence="1">
        <name>Zn(2+)</name>
        <dbReference type="ChEBI" id="CHEBI:29105"/>
    </cofactor>
</comment>
<dbReference type="InterPro" id="IPR009000">
    <property type="entry name" value="Transl_B-barrel_sf"/>
</dbReference>
<dbReference type="Gene3D" id="3.30.980.10">
    <property type="entry name" value="Threonyl-trna Synthetase, Chain A, domain 2"/>
    <property type="match status" value="1"/>
</dbReference>
<dbReference type="GO" id="GO:0005737">
    <property type="term" value="C:cytoplasm"/>
    <property type="evidence" value="ECO:0007669"/>
    <property type="project" value="UniProtKB-SubCell"/>
</dbReference>
<dbReference type="InterPro" id="IPR051335">
    <property type="entry name" value="Alanyl-tRNA_Editing_Enzymes"/>
</dbReference>
<dbReference type="Proteomes" id="UP000319865">
    <property type="component" value="Unassembled WGS sequence"/>
</dbReference>
<dbReference type="InterPro" id="IPR012947">
    <property type="entry name" value="tRNA_SAD"/>
</dbReference>
<evidence type="ECO:0000256" key="2">
    <source>
        <dbReference type="ARBA" id="ARBA00004496"/>
    </source>
</evidence>
<dbReference type="EMBL" id="VFQE01000001">
    <property type="protein sequence ID" value="TQN42041.1"/>
    <property type="molecule type" value="Genomic_DNA"/>
</dbReference>
<evidence type="ECO:0000313" key="6">
    <source>
        <dbReference type="EMBL" id="TQN42041.1"/>
    </source>
</evidence>
<dbReference type="SMART" id="SM00863">
    <property type="entry name" value="tRNA_SAD"/>
    <property type="match status" value="1"/>
</dbReference>
<evidence type="ECO:0000256" key="3">
    <source>
        <dbReference type="ARBA" id="ARBA00022723"/>
    </source>
</evidence>
<dbReference type="GO" id="GO:0046872">
    <property type="term" value="F:metal ion binding"/>
    <property type="evidence" value="ECO:0007669"/>
    <property type="project" value="UniProtKB-KW"/>
</dbReference>
<evidence type="ECO:0000256" key="1">
    <source>
        <dbReference type="ARBA" id="ARBA00001947"/>
    </source>
</evidence>
<accession>A0A543PD86</accession>
<dbReference type="GO" id="GO:0002161">
    <property type="term" value="F:aminoacyl-tRNA deacylase activity"/>
    <property type="evidence" value="ECO:0007669"/>
    <property type="project" value="UniProtKB-ARBA"/>
</dbReference>
<feature type="domain" description="Alanyl-transfer RNA synthetases family profile" evidence="5">
    <location>
        <begin position="1"/>
        <end position="242"/>
    </location>
</feature>
<dbReference type="GO" id="GO:0006419">
    <property type="term" value="P:alanyl-tRNA aminoacylation"/>
    <property type="evidence" value="ECO:0007669"/>
    <property type="project" value="InterPro"/>
</dbReference>
<dbReference type="GO" id="GO:0003676">
    <property type="term" value="F:nucleic acid binding"/>
    <property type="evidence" value="ECO:0007669"/>
    <property type="project" value="InterPro"/>
</dbReference>
<evidence type="ECO:0000256" key="4">
    <source>
        <dbReference type="ARBA" id="ARBA00022833"/>
    </source>
</evidence>
<protein>
    <submittedName>
        <fullName evidence="6">Misacylated tRNA(Ala) deacylase</fullName>
    </submittedName>
</protein>
<dbReference type="SUPFAM" id="SSF50447">
    <property type="entry name" value="Translation proteins"/>
    <property type="match status" value="1"/>
</dbReference>
<comment type="caution">
    <text evidence="6">The sequence shown here is derived from an EMBL/GenBank/DDBJ whole genome shotgun (WGS) entry which is preliminary data.</text>
</comment>
<dbReference type="PROSITE" id="PS50860">
    <property type="entry name" value="AA_TRNA_LIGASE_II_ALA"/>
    <property type="match status" value="1"/>
</dbReference>
<dbReference type="Gene3D" id="2.40.30.130">
    <property type="match status" value="1"/>
</dbReference>
<keyword evidence="4" id="KW-0862">Zinc</keyword>
<dbReference type="Pfam" id="PF07973">
    <property type="entry name" value="tRNA_SAD"/>
    <property type="match status" value="1"/>
</dbReference>
<comment type="subcellular location">
    <subcellularLocation>
        <location evidence="2">Cytoplasm</location>
    </subcellularLocation>
</comment>
<dbReference type="InterPro" id="IPR018163">
    <property type="entry name" value="Thr/Ala-tRNA-synth_IIc_edit"/>
</dbReference>
<dbReference type="PANTHER" id="PTHR43462">
    <property type="entry name" value="ALANYL-TRNA EDITING PROTEIN"/>
    <property type="match status" value="1"/>
</dbReference>
<evidence type="ECO:0000259" key="5">
    <source>
        <dbReference type="PROSITE" id="PS50860"/>
    </source>
</evidence>
<keyword evidence="3" id="KW-0479">Metal-binding</keyword>
<dbReference type="AlphaFoldDB" id="A0A543PD86"/>